<sequence length="589" mass="62467">MARDIDRRLIAAGHGARRGLSAAIALGFTAGIAVIVQAFLLARIVSAIVFHDAGLVAERRDLLLLLVLFVIRAALSYGAEIAAYRAAAVVKLSLRRSLLDHLFALGPGYAGGERSADLAATLLDGVEALEPYLARYLPQMALVAMVPLAILAVVLRSDWISALILVVSGPIIPLFMVFIGYRAEAINQRQWRQLLVMSAYFLDAVQGITTLKLFGRARDEIALIGRISDEYRRVTMAGLRVAFLTSAALEFFASLSIALIAVLFGARLIHGDITFFPAFFVLLLVPEFFLPLRGLATHYHARMTAIAAARRIFDVLDATPSVRWGTETLSAGAISIACTGLTVEYTPGVPVLRDITCAFPPGSLTAIVGRSGVGKSSLATALLGFAAPAAGCITINGDIALDTLDRESWWRHLAYVPQTPRLFVGSIADNLRLARPDADAAAMHAALARARLTDVVAALPHGLDTMIGDAGEGLSGGQIQRLALARAFLKDAPLLVLDEATAHLDLETEAELTEAIAALARGRTTIIIAHRLATVRRADRILVLEDGRIVESGTHAELLARAGVYAALIGPGGPGAARSVPEPGAACAT</sequence>
<keyword evidence="6" id="KW-0547">Nucleotide-binding</keyword>
<dbReference type="GO" id="GO:0016887">
    <property type="term" value="F:ATP hydrolysis activity"/>
    <property type="evidence" value="ECO:0007669"/>
    <property type="project" value="InterPro"/>
</dbReference>
<keyword evidence="8 10" id="KW-1133">Transmembrane helix</keyword>
<dbReference type="PANTHER" id="PTHR24221">
    <property type="entry name" value="ATP-BINDING CASSETTE SUB-FAMILY B"/>
    <property type="match status" value="1"/>
</dbReference>
<reference evidence="13 14" key="1">
    <citation type="submission" date="2023-11" db="EMBL/GenBank/DDBJ databases">
        <title>MicrobeMod: A computational toolkit for identifying prokaryotic methylation and restriction-modification with nanopore sequencing.</title>
        <authorList>
            <person name="Crits-Christoph A."/>
            <person name="Kang S.C."/>
            <person name="Lee H."/>
            <person name="Ostrov N."/>
        </authorList>
    </citation>
    <scope>NUCLEOTIDE SEQUENCE [LARGE SCALE GENOMIC DNA]</scope>
    <source>
        <strain evidence="13 14">DSMZ 700</strain>
    </source>
</reference>
<dbReference type="CDD" id="cd18584">
    <property type="entry name" value="ABC_6TM_AarD_CydD"/>
    <property type="match status" value="1"/>
</dbReference>
<dbReference type="PANTHER" id="PTHR24221:SF590">
    <property type="entry name" value="COMPONENT LINKED WITH THE ASSEMBLY OF CYTOCHROME' TRANSPORT TRANSMEMBRANE ATP-BINDING PROTEIN ABC TRANSPORTER CYDD-RELATED"/>
    <property type="match status" value="1"/>
</dbReference>
<evidence type="ECO:0000256" key="9">
    <source>
        <dbReference type="ARBA" id="ARBA00023136"/>
    </source>
</evidence>
<dbReference type="SUPFAM" id="SSF52540">
    <property type="entry name" value="P-loop containing nucleoside triphosphate hydrolases"/>
    <property type="match status" value="1"/>
</dbReference>
<dbReference type="InterPro" id="IPR017871">
    <property type="entry name" value="ABC_transporter-like_CS"/>
</dbReference>
<feature type="transmembrane region" description="Helical" evidence="10">
    <location>
        <begin position="275"/>
        <end position="296"/>
    </location>
</feature>
<evidence type="ECO:0000256" key="7">
    <source>
        <dbReference type="ARBA" id="ARBA00022840"/>
    </source>
</evidence>
<dbReference type="PROSITE" id="PS00211">
    <property type="entry name" value="ABC_TRANSPORTER_1"/>
    <property type="match status" value="1"/>
</dbReference>
<dbReference type="InterPro" id="IPR011527">
    <property type="entry name" value="ABC1_TM_dom"/>
</dbReference>
<keyword evidence="7" id="KW-0067">ATP-binding</keyword>
<feature type="transmembrane region" description="Helical" evidence="10">
    <location>
        <begin position="20"/>
        <end position="42"/>
    </location>
</feature>
<feature type="domain" description="ABC transporter" evidence="11">
    <location>
        <begin position="336"/>
        <end position="571"/>
    </location>
</feature>
<keyword evidence="3" id="KW-1003">Cell membrane</keyword>
<proteinExistence type="predicted"/>
<feature type="transmembrane region" description="Helical" evidence="10">
    <location>
        <begin position="136"/>
        <end position="154"/>
    </location>
</feature>
<dbReference type="InterPro" id="IPR014216">
    <property type="entry name" value="ABC_transptr_CydD"/>
</dbReference>
<evidence type="ECO:0000259" key="12">
    <source>
        <dbReference type="PROSITE" id="PS50929"/>
    </source>
</evidence>
<dbReference type="Pfam" id="PF00005">
    <property type="entry name" value="ABC_tran"/>
    <property type="match status" value="1"/>
</dbReference>
<evidence type="ECO:0000256" key="8">
    <source>
        <dbReference type="ARBA" id="ARBA00022989"/>
    </source>
</evidence>
<dbReference type="RefSeq" id="WP_319615428.1">
    <property type="nucleotide sequence ID" value="NZ_JAWXYB010000018.1"/>
</dbReference>
<dbReference type="InterPro" id="IPR036640">
    <property type="entry name" value="ABC1_TM_sf"/>
</dbReference>
<dbReference type="Pfam" id="PF00664">
    <property type="entry name" value="ABC_membrane"/>
    <property type="match status" value="1"/>
</dbReference>
<feature type="domain" description="ABC transmembrane type-1" evidence="12">
    <location>
        <begin position="22"/>
        <end position="304"/>
    </location>
</feature>
<dbReference type="Proteomes" id="UP001279553">
    <property type="component" value="Unassembled WGS sequence"/>
</dbReference>
<organism evidence="13 14">
    <name type="scientific">Acidiphilium acidophilum</name>
    <name type="common">Thiobacillus acidophilus</name>
    <dbReference type="NCBI Taxonomy" id="76588"/>
    <lineage>
        <taxon>Bacteria</taxon>
        <taxon>Pseudomonadati</taxon>
        <taxon>Pseudomonadota</taxon>
        <taxon>Alphaproteobacteria</taxon>
        <taxon>Acetobacterales</taxon>
        <taxon>Acidocellaceae</taxon>
        <taxon>Acidiphilium</taxon>
    </lineage>
</organism>
<dbReference type="GO" id="GO:0042883">
    <property type="term" value="P:cysteine transport"/>
    <property type="evidence" value="ECO:0007669"/>
    <property type="project" value="InterPro"/>
</dbReference>
<feature type="transmembrane region" description="Helical" evidence="10">
    <location>
        <begin position="62"/>
        <end position="87"/>
    </location>
</feature>
<dbReference type="PROSITE" id="PS50929">
    <property type="entry name" value="ABC_TM1F"/>
    <property type="match status" value="1"/>
</dbReference>
<evidence type="ECO:0000256" key="3">
    <source>
        <dbReference type="ARBA" id="ARBA00022475"/>
    </source>
</evidence>
<keyword evidence="5 10" id="KW-0812">Transmembrane</keyword>
<evidence type="ECO:0000313" key="14">
    <source>
        <dbReference type="Proteomes" id="UP001279553"/>
    </source>
</evidence>
<comment type="subcellular location">
    <subcellularLocation>
        <location evidence="1">Cell membrane</location>
        <topology evidence="1">Multi-pass membrane protein</topology>
    </subcellularLocation>
</comment>
<evidence type="ECO:0000256" key="4">
    <source>
        <dbReference type="ARBA" id="ARBA00022519"/>
    </source>
</evidence>
<feature type="transmembrane region" description="Helical" evidence="10">
    <location>
        <begin position="241"/>
        <end position="269"/>
    </location>
</feature>
<dbReference type="AlphaFoldDB" id="A0AAW9DWC3"/>
<accession>A0AAW9DWC3</accession>
<dbReference type="GO" id="GO:0140359">
    <property type="term" value="F:ABC-type transporter activity"/>
    <property type="evidence" value="ECO:0007669"/>
    <property type="project" value="InterPro"/>
</dbReference>
<keyword evidence="9 10" id="KW-0472">Membrane</keyword>
<evidence type="ECO:0000256" key="1">
    <source>
        <dbReference type="ARBA" id="ARBA00004651"/>
    </source>
</evidence>
<dbReference type="Gene3D" id="3.40.50.300">
    <property type="entry name" value="P-loop containing nucleotide triphosphate hydrolases"/>
    <property type="match status" value="1"/>
</dbReference>
<dbReference type="SUPFAM" id="SSF90123">
    <property type="entry name" value="ABC transporter transmembrane region"/>
    <property type="match status" value="1"/>
</dbReference>
<dbReference type="FunFam" id="3.40.50.300:FF:001001">
    <property type="entry name" value="Multidrug ABC transporter ATP-binding protein"/>
    <property type="match status" value="1"/>
</dbReference>
<evidence type="ECO:0000259" key="11">
    <source>
        <dbReference type="PROSITE" id="PS50893"/>
    </source>
</evidence>
<dbReference type="GO" id="GO:0005886">
    <property type="term" value="C:plasma membrane"/>
    <property type="evidence" value="ECO:0007669"/>
    <property type="project" value="UniProtKB-SubCell"/>
</dbReference>
<dbReference type="EMBL" id="JAWXYB010000018">
    <property type="protein sequence ID" value="MDX5932572.1"/>
    <property type="molecule type" value="Genomic_DNA"/>
</dbReference>
<evidence type="ECO:0000256" key="6">
    <source>
        <dbReference type="ARBA" id="ARBA00022741"/>
    </source>
</evidence>
<dbReference type="InterPro" id="IPR027417">
    <property type="entry name" value="P-loop_NTPase"/>
</dbReference>
<keyword evidence="14" id="KW-1185">Reference proteome</keyword>
<gene>
    <name evidence="13" type="primary">cydD</name>
    <name evidence="13" type="ORF">SIL87_17590</name>
</gene>
<dbReference type="InterPro" id="IPR039421">
    <property type="entry name" value="Type_1_exporter"/>
</dbReference>
<name>A0AAW9DWC3_ACIAO</name>
<evidence type="ECO:0000256" key="2">
    <source>
        <dbReference type="ARBA" id="ARBA00022448"/>
    </source>
</evidence>
<protein>
    <submittedName>
        <fullName evidence="13">Thiol reductant ABC exporter subunit CydD</fullName>
    </submittedName>
</protein>
<evidence type="ECO:0000313" key="13">
    <source>
        <dbReference type="EMBL" id="MDX5932572.1"/>
    </source>
</evidence>
<evidence type="ECO:0000256" key="5">
    <source>
        <dbReference type="ARBA" id="ARBA00022692"/>
    </source>
</evidence>
<dbReference type="NCBIfam" id="TIGR02857">
    <property type="entry name" value="CydD"/>
    <property type="match status" value="1"/>
</dbReference>
<keyword evidence="4" id="KW-0997">Cell inner membrane</keyword>
<dbReference type="InterPro" id="IPR003439">
    <property type="entry name" value="ABC_transporter-like_ATP-bd"/>
</dbReference>
<feature type="transmembrane region" description="Helical" evidence="10">
    <location>
        <begin position="160"/>
        <end position="181"/>
    </location>
</feature>
<dbReference type="Gene3D" id="1.20.1560.10">
    <property type="entry name" value="ABC transporter type 1, transmembrane domain"/>
    <property type="match status" value="1"/>
</dbReference>
<dbReference type="SMART" id="SM00382">
    <property type="entry name" value="AAA"/>
    <property type="match status" value="1"/>
</dbReference>
<dbReference type="InterPro" id="IPR003593">
    <property type="entry name" value="AAA+_ATPase"/>
</dbReference>
<dbReference type="PROSITE" id="PS50893">
    <property type="entry name" value="ABC_TRANSPORTER_2"/>
    <property type="match status" value="1"/>
</dbReference>
<comment type="caution">
    <text evidence="13">The sequence shown here is derived from an EMBL/GenBank/DDBJ whole genome shotgun (WGS) entry which is preliminary data.</text>
</comment>
<dbReference type="GO" id="GO:0005524">
    <property type="term" value="F:ATP binding"/>
    <property type="evidence" value="ECO:0007669"/>
    <property type="project" value="UniProtKB-KW"/>
</dbReference>
<evidence type="ECO:0000256" key="10">
    <source>
        <dbReference type="SAM" id="Phobius"/>
    </source>
</evidence>
<keyword evidence="2" id="KW-0813">Transport</keyword>